<protein>
    <submittedName>
        <fullName evidence="1">Uncharacterized protein</fullName>
    </submittedName>
</protein>
<dbReference type="EMBL" id="ML208414">
    <property type="protein sequence ID" value="TFK66140.1"/>
    <property type="molecule type" value="Genomic_DNA"/>
</dbReference>
<evidence type="ECO:0000313" key="2">
    <source>
        <dbReference type="Proteomes" id="UP000308600"/>
    </source>
</evidence>
<reference evidence="1 2" key="1">
    <citation type="journal article" date="2019" name="Nat. Ecol. Evol.">
        <title>Megaphylogeny resolves global patterns of mushroom evolution.</title>
        <authorList>
            <person name="Varga T."/>
            <person name="Krizsan K."/>
            <person name="Foldi C."/>
            <person name="Dima B."/>
            <person name="Sanchez-Garcia M."/>
            <person name="Sanchez-Ramirez S."/>
            <person name="Szollosi G.J."/>
            <person name="Szarkandi J.G."/>
            <person name="Papp V."/>
            <person name="Albert L."/>
            <person name="Andreopoulos W."/>
            <person name="Angelini C."/>
            <person name="Antonin V."/>
            <person name="Barry K.W."/>
            <person name="Bougher N.L."/>
            <person name="Buchanan P."/>
            <person name="Buyck B."/>
            <person name="Bense V."/>
            <person name="Catcheside P."/>
            <person name="Chovatia M."/>
            <person name="Cooper J."/>
            <person name="Damon W."/>
            <person name="Desjardin D."/>
            <person name="Finy P."/>
            <person name="Geml J."/>
            <person name="Haridas S."/>
            <person name="Hughes K."/>
            <person name="Justo A."/>
            <person name="Karasinski D."/>
            <person name="Kautmanova I."/>
            <person name="Kiss B."/>
            <person name="Kocsube S."/>
            <person name="Kotiranta H."/>
            <person name="LaButti K.M."/>
            <person name="Lechner B.E."/>
            <person name="Liimatainen K."/>
            <person name="Lipzen A."/>
            <person name="Lukacs Z."/>
            <person name="Mihaltcheva S."/>
            <person name="Morgado L.N."/>
            <person name="Niskanen T."/>
            <person name="Noordeloos M.E."/>
            <person name="Ohm R.A."/>
            <person name="Ortiz-Santana B."/>
            <person name="Ovrebo C."/>
            <person name="Racz N."/>
            <person name="Riley R."/>
            <person name="Savchenko A."/>
            <person name="Shiryaev A."/>
            <person name="Soop K."/>
            <person name="Spirin V."/>
            <person name="Szebenyi C."/>
            <person name="Tomsovsky M."/>
            <person name="Tulloss R.E."/>
            <person name="Uehling J."/>
            <person name="Grigoriev I.V."/>
            <person name="Vagvolgyi C."/>
            <person name="Papp T."/>
            <person name="Martin F.M."/>
            <person name="Miettinen O."/>
            <person name="Hibbett D.S."/>
            <person name="Nagy L.G."/>
        </authorList>
    </citation>
    <scope>NUCLEOTIDE SEQUENCE [LARGE SCALE GENOMIC DNA]</scope>
    <source>
        <strain evidence="1 2">NL-1719</strain>
    </source>
</reference>
<dbReference type="Proteomes" id="UP000308600">
    <property type="component" value="Unassembled WGS sequence"/>
</dbReference>
<sequence length="196" mass="20353">MVQISSLVVLLGVLFGMAMASPIALESQPRLAKRIPEGYEYKTSATQTTPAQGKYLVRPSQRPCPPNASSGCRCTRHVLKATTRTPVGRGGSNSDCDPSPQEEIIDHVIALLTSGFPPGQLPSSLNPLGLPIPIPTPKVNGDSSSSSSGITQLKDEAGSDGSRTRFLLTDSKPPNSNTPSSAGVSPAGLGLGVLQH</sequence>
<evidence type="ECO:0000313" key="1">
    <source>
        <dbReference type="EMBL" id="TFK66140.1"/>
    </source>
</evidence>
<organism evidence="1 2">
    <name type="scientific">Pluteus cervinus</name>
    <dbReference type="NCBI Taxonomy" id="181527"/>
    <lineage>
        <taxon>Eukaryota</taxon>
        <taxon>Fungi</taxon>
        <taxon>Dikarya</taxon>
        <taxon>Basidiomycota</taxon>
        <taxon>Agaricomycotina</taxon>
        <taxon>Agaricomycetes</taxon>
        <taxon>Agaricomycetidae</taxon>
        <taxon>Agaricales</taxon>
        <taxon>Pluteineae</taxon>
        <taxon>Pluteaceae</taxon>
        <taxon>Pluteus</taxon>
    </lineage>
</organism>
<proteinExistence type="predicted"/>
<keyword evidence="2" id="KW-1185">Reference proteome</keyword>
<gene>
    <name evidence="1" type="ORF">BDN72DRAFT_860089</name>
</gene>
<name>A0ACD3AKY2_9AGAR</name>
<accession>A0ACD3AKY2</accession>